<gene>
    <name evidence="1" type="ORF">STRTUCAR8_06473</name>
</gene>
<evidence type="ECO:0000313" key="1">
    <source>
        <dbReference type="EMBL" id="ELP61777.1"/>
    </source>
</evidence>
<organism evidence="1 2">
    <name type="scientific">Streptomyces turgidiscabies (strain Car8)</name>
    <dbReference type="NCBI Taxonomy" id="698760"/>
    <lineage>
        <taxon>Bacteria</taxon>
        <taxon>Bacillati</taxon>
        <taxon>Actinomycetota</taxon>
        <taxon>Actinomycetes</taxon>
        <taxon>Kitasatosporales</taxon>
        <taxon>Streptomycetaceae</taxon>
        <taxon>Streptomyces</taxon>
    </lineage>
</organism>
<reference evidence="1 2" key="1">
    <citation type="journal article" date="2011" name="Plasmid">
        <title>Streptomyces turgidiscabies Car8 contains a modular pathogenicity island that shares virulence genes with other actinobacterial plant pathogens.</title>
        <authorList>
            <person name="Huguet-Tapia J.C."/>
            <person name="Badger J.H."/>
            <person name="Loria R."/>
            <person name="Pettis G.S."/>
        </authorList>
    </citation>
    <scope>NUCLEOTIDE SEQUENCE [LARGE SCALE GENOMIC DNA]</scope>
    <source>
        <strain evidence="1 2">Car8</strain>
    </source>
</reference>
<keyword evidence="2" id="KW-1185">Reference proteome</keyword>
<evidence type="ECO:0000313" key="2">
    <source>
        <dbReference type="Proteomes" id="UP000010931"/>
    </source>
</evidence>
<protein>
    <submittedName>
        <fullName evidence="1">Uncharacterized protein</fullName>
    </submittedName>
</protein>
<dbReference type="EMBL" id="AEJB01000655">
    <property type="protein sequence ID" value="ELP61777.1"/>
    <property type="molecule type" value="Genomic_DNA"/>
</dbReference>
<name>L7ERW9_STRT8</name>
<accession>L7ERW9</accession>
<dbReference type="Proteomes" id="UP000010931">
    <property type="component" value="Unassembled WGS sequence"/>
</dbReference>
<comment type="caution">
    <text evidence="1">The sequence shown here is derived from an EMBL/GenBank/DDBJ whole genome shotgun (WGS) entry which is preliminary data.</text>
</comment>
<sequence>MENLVEKSRMQILGKGTNPLVSGGATSPALVIEQTTWRTNYWPRTG</sequence>
<dbReference type="AlphaFoldDB" id="L7ERW9"/>
<proteinExistence type="predicted"/>
<dbReference type="PATRIC" id="fig|698760.3.peg.9284"/>